<name>A0AAW0W4F9_CHEQU</name>
<feature type="non-terminal residue" evidence="9">
    <location>
        <position position="119"/>
    </location>
</feature>
<dbReference type="PANTHER" id="PTHR10075:SF103">
    <property type="entry name" value="ROUNDABOUT HOMOLOG 4"/>
    <property type="match status" value="1"/>
</dbReference>
<feature type="non-terminal residue" evidence="9">
    <location>
        <position position="1"/>
    </location>
</feature>
<feature type="domain" description="Ig-like" evidence="8">
    <location>
        <begin position="33"/>
        <end position="114"/>
    </location>
</feature>
<dbReference type="GO" id="GO:0070593">
    <property type="term" value="P:dendrite self-avoidance"/>
    <property type="evidence" value="ECO:0007669"/>
    <property type="project" value="TreeGrafter"/>
</dbReference>
<evidence type="ECO:0000256" key="1">
    <source>
        <dbReference type="ARBA" id="ARBA00004236"/>
    </source>
</evidence>
<evidence type="ECO:0000313" key="9">
    <source>
        <dbReference type="EMBL" id="KAK8723179.1"/>
    </source>
</evidence>
<dbReference type="InterPro" id="IPR003598">
    <property type="entry name" value="Ig_sub2"/>
</dbReference>
<keyword evidence="2" id="KW-1003">Cell membrane</keyword>
<keyword evidence="10" id="KW-1185">Reference proteome</keyword>
<dbReference type="InterPro" id="IPR013783">
    <property type="entry name" value="Ig-like_fold"/>
</dbReference>
<dbReference type="GO" id="GO:0007156">
    <property type="term" value="P:homophilic cell adhesion via plasma membrane adhesion molecules"/>
    <property type="evidence" value="ECO:0007669"/>
    <property type="project" value="TreeGrafter"/>
</dbReference>
<sequence length="119" mass="12844">SDVTVRDGGSYTCTAHNTLGSVAHSARLNVYGPPFVREMPNVTAVAGEDVWLWCPAGGFPTPTVTWRREGHVFPNSLKHEVLLNGTLVVRSATHEDAGRYSCLVSGRQGQTAASHTFLH</sequence>
<keyword evidence="3" id="KW-0677">Repeat</keyword>
<dbReference type="InterPro" id="IPR003599">
    <property type="entry name" value="Ig_sub"/>
</dbReference>
<evidence type="ECO:0000256" key="6">
    <source>
        <dbReference type="ARBA" id="ARBA00023180"/>
    </source>
</evidence>
<comment type="caution">
    <text evidence="9">The sequence shown here is derived from an EMBL/GenBank/DDBJ whole genome shotgun (WGS) entry which is preliminary data.</text>
</comment>
<dbReference type="GO" id="GO:0030424">
    <property type="term" value="C:axon"/>
    <property type="evidence" value="ECO:0007669"/>
    <property type="project" value="TreeGrafter"/>
</dbReference>
<dbReference type="GO" id="GO:0098632">
    <property type="term" value="F:cell-cell adhesion mediator activity"/>
    <property type="evidence" value="ECO:0007669"/>
    <property type="project" value="TreeGrafter"/>
</dbReference>
<dbReference type="SUPFAM" id="SSF48726">
    <property type="entry name" value="Immunoglobulin"/>
    <property type="match status" value="2"/>
</dbReference>
<evidence type="ECO:0000256" key="2">
    <source>
        <dbReference type="ARBA" id="ARBA00022475"/>
    </source>
</evidence>
<dbReference type="GO" id="GO:0005886">
    <property type="term" value="C:plasma membrane"/>
    <property type="evidence" value="ECO:0007669"/>
    <property type="project" value="UniProtKB-SubCell"/>
</dbReference>
<keyword evidence="5" id="KW-1015">Disulfide bond</keyword>
<dbReference type="Gene3D" id="2.60.40.10">
    <property type="entry name" value="Immunoglobulins"/>
    <property type="match status" value="2"/>
</dbReference>
<dbReference type="Proteomes" id="UP001445076">
    <property type="component" value="Unassembled WGS sequence"/>
</dbReference>
<evidence type="ECO:0000313" key="10">
    <source>
        <dbReference type="Proteomes" id="UP001445076"/>
    </source>
</evidence>
<organism evidence="9 10">
    <name type="scientific">Cherax quadricarinatus</name>
    <name type="common">Australian red claw crayfish</name>
    <dbReference type="NCBI Taxonomy" id="27406"/>
    <lineage>
        <taxon>Eukaryota</taxon>
        <taxon>Metazoa</taxon>
        <taxon>Ecdysozoa</taxon>
        <taxon>Arthropoda</taxon>
        <taxon>Crustacea</taxon>
        <taxon>Multicrustacea</taxon>
        <taxon>Malacostraca</taxon>
        <taxon>Eumalacostraca</taxon>
        <taxon>Eucarida</taxon>
        <taxon>Decapoda</taxon>
        <taxon>Pleocyemata</taxon>
        <taxon>Astacidea</taxon>
        <taxon>Parastacoidea</taxon>
        <taxon>Parastacidae</taxon>
        <taxon>Cherax</taxon>
    </lineage>
</organism>
<keyword evidence="7" id="KW-0393">Immunoglobulin domain</keyword>
<evidence type="ECO:0000256" key="5">
    <source>
        <dbReference type="ARBA" id="ARBA00023157"/>
    </source>
</evidence>
<dbReference type="EMBL" id="JARKIK010000091">
    <property type="protein sequence ID" value="KAK8723179.1"/>
    <property type="molecule type" value="Genomic_DNA"/>
</dbReference>
<dbReference type="FunFam" id="2.60.40.10:FF:000005">
    <property type="entry name" value="Neuronal cell adhesion molecule"/>
    <property type="match status" value="1"/>
</dbReference>
<gene>
    <name evidence="9" type="ORF">OTU49_011884</name>
</gene>
<accession>A0AAW0W4F9</accession>
<keyword evidence="4" id="KW-0472">Membrane</keyword>
<dbReference type="InterPro" id="IPR007110">
    <property type="entry name" value="Ig-like_dom"/>
</dbReference>
<keyword evidence="6" id="KW-0325">Glycoprotein</keyword>
<dbReference type="AlphaFoldDB" id="A0AAW0W4F9"/>
<dbReference type="GO" id="GO:0007411">
    <property type="term" value="P:axon guidance"/>
    <property type="evidence" value="ECO:0007669"/>
    <property type="project" value="TreeGrafter"/>
</dbReference>
<evidence type="ECO:0000256" key="7">
    <source>
        <dbReference type="ARBA" id="ARBA00023319"/>
    </source>
</evidence>
<evidence type="ECO:0000256" key="4">
    <source>
        <dbReference type="ARBA" id="ARBA00023136"/>
    </source>
</evidence>
<evidence type="ECO:0000259" key="8">
    <source>
        <dbReference type="PROSITE" id="PS50835"/>
    </source>
</evidence>
<dbReference type="PANTHER" id="PTHR10075">
    <property type="entry name" value="BASIGIN RELATED"/>
    <property type="match status" value="1"/>
</dbReference>
<reference evidence="9 10" key="1">
    <citation type="journal article" date="2024" name="BMC Genomics">
        <title>Genome assembly of redclaw crayfish (Cherax quadricarinatus) provides insights into its immune adaptation and hypoxia tolerance.</title>
        <authorList>
            <person name="Liu Z."/>
            <person name="Zheng J."/>
            <person name="Li H."/>
            <person name="Fang K."/>
            <person name="Wang S."/>
            <person name="He J."/>
            <person name="Zhou D."/>
            <person name="Weng S."/>
            <person name="Chi M."/>
            <person name="Gu Z."/>
            <person name="He J."/>
            <person name="Li F."/>
            <person name="Wang M."/>
        </authorList>
    </citation>
    <scope>NUCLEOTIDE SEQUENCE [LARGE SCALE GENOMIC DNA]</scope>
    <source>
        <strain evidence="9">ZL_2023a</strain>
    </source>
</reference>
<dbReference type="SMART" id="SM00409">
    <property type="entry name" value="IG"/>
    <property type="match status" value="1"/>
</dbReference>
<protein>
    <recommendedName>
        <fullName evidence="8">Ig-like domain-containing protein</fullName>
    </recommendedName>
</protein>
<dbReference type="PROSITE" id="PS50835">
    <property type="entry name" value="IG_LIKE"/>
    <property type="match status" value="1"/>
</dbReference>
<dbReference type="InterPro" id="IPR036179">
    <property type="entry name" value="Ig-like_dom_sf"/>
</dbReference>
<comment type="subcellular location">
    <subcellularLocation>
        <location evidence="1">Cell membrane</location>
    </subcellularLocation>
</comment>
<dbReference type="SMART" id="SM00408">
    <property type="entry name" value="IGc2"/>
    <property type="match status" value="1"/>
</dbReference>
<proteinExistence type="predicted"/>
<evidence type="ECO:0000256" key="3">
    <source>
        <dbReference type="ARBA" id="ARBA00022737"/>
    </source>
</evidence>
<dbReference type="Pfam" id="PF13927">
    <property type="entry name" value="Ig_3"/>
    <property type="match status" value="1"/>
</dbReference>